<reference evidence="3 4" key="1">
    <citation type="submission" date="2019-08" db="EMBL/GenBank/DDBJ databases">
        <title>Antarcticibacterium arcticum sp. nov., a bacterium isolated from marine sediment of the Canadian Beaufort Sea.</title>
        <authorList>
            <person name="Lee Y.M."/>
            <person name="Baek K."/>
            <person name="Lee D.-H."/>
            <person name="Shin S.C."/>
            <person name="Jin Y.K."/>
            <person name="Park Y."/>
        </authorList>
    </citation>
    <scope>NUCLEOTIDE SEQUENCE [LARGE SCALE GENOMIC DNA]</scope>
    <source>
        <strain evidence="3 4">PAMC 28998</strain>
    </source>
</reference>
<evidence type="ECO:0000259" key="2">
    <source>
        <dbReference type="Pfam" id="PF13372"/>
    </source>
</evidence>
<feature type="domain" description="Alginate export" evidence="2">
    <location>
        <begin position="27"/>
        <end position="305"/>
    </location>
</feature>
<dbReference type="RefSeq" id="WP_146832366.1">
    <property type="nucleotide sequence ID" value="NZ_CP042476.1"/>
</dbReference>
<feature type="signal peptide" evidence="1">
    <location>
        <begin position="1"/>
        <end position="20"/>
    </location>
</feature>
<dbReference type="Proteomes" id="UP000321954">
    <property type="component" value="Chromosome"/>
</dbReference>
<evidence type="ECO:0000256" key="1">
    <source>
        <dbReference type="SAM" id="SignalP"/>
    </source>
</evidence>
<protein>
    <recommendedName>
        <fullName evidence="2">Alginate export domain-containing protein</fullName>
    </recommendedName>
</protein>
<dbReference type="KEGG" id="anp:FK178_06400"/>
<evidence type="ECO:0000313" key="3">
    <source>
        <dbReference type="EMBL" id="QED37371.1"/>
    </source>
</evidence>
<dbReference type="EMBL" id="CP042476">
    <property type="protein sequence ID" value="QED37371.1"/>
    <property type="molecule type" value="Genomic_DNA"/>
</dbReference>
<keyword evidence="1" id="KW-0732">Signal</keyword>
<dbReference type="InterPro" id="IPR025388">
    <property type="entry name" value="Alginate_export_dom"/>
</dbReference>
<name>A0A5B8YIC4_9FLAO</name>
<dbReference type="OrthoDB" id="1070463at2"/>
<sequence>MKNSLIGFLFFFLFSSLLHSQEFEATLQLRPRLEYRNGFKTLLDSEQEAITFISQRSRVQLDFNNEALSLRFSLQNVRTWGDVSPVTTFDKNGVAVFEAYAQYLVNDKVFLRFGRQILSYDNQRILGALDWAQQGQSHDAMLINIDPAVNHKLQLVGALNEDGEDLFRNPYLVNTYKNLQLAHYNIKMGASAVSFLFLNTGYEFDLDAATRKTQYIQTFGSYYSFNSGSWFGDLAGYGQTGERTGKAVKAYYTGGNLNYRLNGTWAIGAGAEYFTGTKISEGEGSHRSFSPLFGTNHGFNGQMDYFYVGNHFNSVGLKDLYGKLSFRIKVAEIHLMPHVFYSAVPIPDPEGNGNSYLGTEIDIFGSHKIRKDLTASLGYSQMFGSNTLELLKGGDASRIQNWAWVMISFHPQVFSISK</sequence>
<feature type="chain" id="PRO_5023151644" description="Alginate export domain-containing protein" evidence="1">
    <location>
        <begin position="21"/>
        <end position="418"/>
    </location>
</feature>
<organism evidence="3 4">
    <name type="scientific">Antarcticibacterium arcticum</name>
    <dbReference type="NCBI Taxonomy" id="2585771"/>
    <lineage>
        <taxon>Bacteria</taxon>
        <taxon>Pseudomonadati</taxon>
        <taxon>Bacteroidota</taxon>
        <taxon>Flavobacteriia</taxon>
        <taxon>Flavobacteriales</taxon>
        <taxon>Flavobacteriaceae</taxon>
        <taxon>Antarcticibacterium</taxon>
    </lineage>
</organism>
<gene>
    <name evidence="3" type="ORF">FK178_06400</name>
</gene>
<accession>A0A5B8YIC4</accession>
<dbReference type="AlphaFoldDB" id="A0A5B8YIC4"/>
<dbReference type="Pfam" id="PF13372">
    <property type="entry name" value="Alginate_exp"/>
    <property type="match status" value="1"/>
</dbReference>
<proteinExistence type="predicted"/>
<evidence type="ECO:0000313" key="4">
    <source>
        <dbReference type="Proteomes" id="UP000321954"/>
    </source>
</evidence>
<keyword evidence="4" id="KW-1185">Reference proteome</keyword>